<dbReference type="GO" id="GO:0016491">
    <property type="term" value="F:oxidoreductase activity"/>
    <property type="evidence" value="ECO:0007669"/>
    <property type="project" value="UniProtKB-KW"/>
</dbReference>
<keyword evidence="9" id="KW-1185">Reference proteome</keyword>
<dbReference type="InterPro" id="IPR013154">
    <property type="entry name" value="ADH-like_N"/>
</dbReference>
<name>A0A840W1I7_9ACTN</name>
<dbReference type="Pfam" id="PF00107">
    <property type="entry name" value="ADH_zinc_N"/>
    <property type="match status" value="1"/>
</dbReference>
<dbReference type="InterPro" id="IPR011032">
    <property type="entry name" value="GroES-like_sf"/>
</dbReference>
<comment type="caution">
    <text evidence="8">The sequence shown here is derived from an EMBL/GenBank/DDBJ whole genome shotgun (WGS) entry which is preliminary data.</text>
</comment>
<dbReference type="SUPFAM" id="SSF51735">
    <property type="entry name" value="NAD(P)-binding Rossmann-fold domains"/>
    <property type="match status" value="1"/>
</dbReference>
<sequence length="340" mass="36129">MRAALMYGAGDVRVENVPDPVLVEPTDAIVRVVGSCVCGSDLHAYRAMPAAQTGVQTGHEFVGVVEEVGREVTWVKPGELVVSPFAYADNTCDLCREGVQTSCPNGGLLSAAQAELIRVPQAQGTLVRLPVGEESVFLPSLLTLADVYGTGYHAALTAGVNARTTVTVIGDGAVGLLSVLSARRMGAEQIILMGRHKDRTDLGREYGATEVVAERGPEAVERVRELTRGEGTHTVIEAVGHLDAYETALDVVRAGGTVSRVGVPQYEQGPVGFPAMFGANITLTGGPAPVRSYIEQLLPDILEGKVNPGLVFDHHTDLDGVPEAYRLMDRRETLKALIRP</sequence>
<dbReference type="InterPro" id="IPR036291">
    <property type="entry name" value="NAD(P)-bd_dom_sf"/>
</dbReference>
<dbReference type="EMBL" id="JACHDO010000001">
    <property type="protein sequence ID" value="MBB5490700.1"/>
    <property type="molecule type" value="Genomic_DNA"/>
</dbReference>
<proteinExistence type="inferred from homology"/>
<keyword evidence="4" id="KW-0560">Oxidoreductase</keyword>
<organism evidence="8 9">
    <name type="scientific">Nocardiopsis metallicus</name>
    <dbReference type="NCBI Taxonomy" id="179819"/>
    <lineage>
        <taxon>Bacteria</taxon>
        <taxon>Bacillati</taxon>
        <taxon>Actinomycetota</taxon>
        <taxon>Actinomycetes</taxon>
        <taxon>Streptosporangiales</taxon>
        <taxon>Nocardiopsidaceae</taxon>
        <taxon>Nocardiopsis</taxon>
    </lineage>
</organism>
<dbReference type="InterPro" id="IPR013149">
    <property type="entry name" value="ADH-like_C"/>
</dbReference>
<evidence type="ECO:0000259" key="7">
    <source>
        <dbReference type="Pfam" id="PF08240"/>
    </source>
</evidence>
<dbReference type="SUPFAM" id="SSF50129">
    <property type="entry name" value="GroES-like"/>
    <property type="match status" value="1"/>
</dbReference>
<accession>A0A840W1I7</accession>
<dbReference type="Gene3D" id="3.90.180.10">
    <property type="entry name" value="Medium-chain alcohol dehydrogenases, catalytic domain"/>
    <property type="match status" value="1"/>
</dbReference>
<dbReference type="PANTHER" id="PTHR42813">
    <property type="entry name" value="ZINC-TYPE ALCOHOL DEHYDROGENASE-LIKE"/>
    <property type="match status" value="1"/>
</dbReference>
<dbReference type="RefSeq" id="WP_184364281.1">
    <property type="nucleotide sequence ID" value="NZ_BAAAKM010000086.1"/>
</dbReference>
<dbReference type="InterPro" id="IPR002328">
    <property type="entry name" value="ADH_Zn_CS"/>
</dbReference>
<protein>
    <submittedName>
        <fullName evidence="8">Threonine dehydrogenase-like Zn-dependent dehydrogenase</fullName>
    </submittedName>
</protein>
<evidence type="ECO:0000256" key="4">
    <source>
        <dbReference type="ARBA" id="ARBA00023002"/>
    </source>
</evidence>
<comment type="similarity">
    <text evidence="5">Belongs to the zinc-containing alcohol dehydrogenase family.</text>
</comment>
<dbReference type="PROSITE" id="PS00059">
    <property type="entry name" value="ADH_ZINC"/>
    <property type="match status" value="1"/>
</dbReference>
<dbReference type="GO" id="GO:0008270">
    <property type="term" value="F:zinc ion binding"/>
    <property type="evidence" value="ECO:0007669"/>
    <property type="project" value="InterPro"/>
</dbReference>
<dbReference type="AlphaFoldDB" id="A0A840W1I7"/>
<dbReference type="PANTHER" id="PTHR42813:SF2">
    <property type="entry name" value="DEHYDROGENASE, ZINC-CONTAINING, PUTATIVE (AFU_ORTHOLOGUE AFUA_2G02810)-RELATED"/>
    <property type="match status" value="1"/>
</dbReference>
<feature type="domain" description="Alcohol dehydrogenase-like N-terminal" evidence="7">
    <location>
        <begin position="25"/>
        <end position="130"/>
    </location>
</feature>
<gene>
    <name evidence="8" type="ORF">HNR07_001837</name>
</gene>
<evidence type="ECO:0000256" key="3">
    <source>
        <dbReference type="ARBA" id="ARBA00022833"/>
    </source>
</evidence>
<keyword evidence="2 5" id="KW-0479">Metal-binding</keyword>
<dbReference type="Gene3D" id="3.40.50.720">
    <property type="entry name" value="NAD(P)-binding Rossmann-like Domain"/>
    <property type="match status" value="1"/>
</dbReference>
<evidence type="ECO:0000256" key="1">
    <source>
        <dbReference type="ARBA" id="ARBA00001947"/>
    </source>
</evidence>
<evidence type="ECO:0000259" key="6">
    <source>
        <dbReference type="Pfam" id="PF00107"/>
    </source>
</evidence>
<dbReference type="Proteomes" id="UP000579647">
    <property type="component" value="Unassembled WGS sequence"/>
</dbReference>
<keyword evidence="3 5" id="KW-0862">Zinc</keyword>
<evidence type="ECO:0000313" key="8">
    <source>
        <dbReference type="EMBL" id="MBB5490700.1"/>
    </source>
</evidence>
<evidence type="ECO:0000313" key="9">
    <source>
        <dbReference type="Proteomes" id="UP000579647"/>
    </source>
</evidence>
<comment type="cofactor">
    <cofactor evidence="1 5">
        <name>Zn(2+)</name>
        <dbReference type="ChEBI" id="CHEBI:29105"/>
    </cofactor>
</comment>
<feature type="domain" description="Alcohol dehydrogenase-like C-terminal" evidence="6">
    <location>
        <begin position="173"/>
        <end position="285"/>
    </location>
</feature>
<reference evidence="8 9" key="1">
    <citation type="submission" date="2020-08" db="EMBL/GenBank/DDBJ databases">
        <title>Sequencing the genomes of 1000 actinobacteria strains.</title>
        <authorList>
            <person name="Klenk H.-P."/>
        </authorList>
    </citation>
    <scope>NUCLEOTIDE SEQUENCE [LARGE SCALE GENOMIC DNA]</scope>
    <source>
        <strain evidence="8 9">DSM 44598</strain>
    </source>
</reference>
<evidence type="ECO:0000256" key="2">
    <source>
        <dbReference type="ARBA" id="ARBA00022723"/>
    </source>
</evidence>
<evidence type="ECO:0000256" key="5">
    <source>
        <dbReference type="RuleBase" id="RU361277"/>
    </source>
</evidence>
<dbReference type="Pfam" id="PF08240">
    <property type="entry name" value="ADH_N"/>
    <property type="match status" value="1"/>
</dbReference>